<reference evidence="1 2" key="1">
    <citation type="journal article" date="2019" name="New Phytol.">
        <title>Comparative genomics reveals unique wood-decay strategies and fruiting body development in the Schizophyllaceae.</title>
        <authorList>
            <person name="Almasi E."/>
            <person name="Sahu N."/>
            <person name="Krizsan K."/>
            <person name="Balint B."/>
            <person name="Kovacs G.M."/>
            <person name="Kiss B."/>
            <person name="Cseklye J."/>
            <person name="Drula E."/>
            <person name="Henrissat B."/>
            <person name="Nagy I."/>
            <person name="Chovatia M."/>
            <person name="Adam C."/>
            <person name="LaButti K."/>
            <person name="Lipzen A."/>
            <person name="Riley R."/>
            <person name="Grigoriev I.V."/>
            <person name="Nagy L.G."/>
        </authorList>
    </citation>
    <scope>NUCLEOTIDE SEQUENCE [LARGE SCALE GENOMIC DNA]</scope>
    <source>
        <strain evidence="1 2">NL-1724</strain>
    </source>
</reference>
<name>A0A550CG58_9AGAR</name>
<sequence length="341" mass="37973">MNADPVYDVTDRNATIEAAYDATVDRHIEALVLVQVLALLGDYMADIRRANEEYEVELWQELRRLNSRHIELGGAPLNVLVTASSHHVHKRVISKAGLKRVKRLFSAQMPVLPASALTVGCGTAATSFTDVVLRFNVSDTAKLQILVSAGDSVARAILRRARKLFNTMDKTTRAELTMYINRLIDARSEIDTWLCSRKIASSTNILSMAYPTNRTATSTMCTLADVDALSQANADTNNLSHANIRTILSSDESRSATEILEEHLGSEYCDDALAAEDTARLKLKLRLADEYWRGVHDLQATLENLCARRAQSSSRSLKKIAVFRARKTMKILERSKKALRL</sequence>
<accession>A0A550CG58</accession>
<dbReference type="OrthoDB" id="10431451at2759"/>
<protein>
    <submittedName>
        <fullName evidence="1">Uncharacterized protein</fullName>
    </submittedName>
</protein>
<organism evidence="1 2">
    <name type="scientific">Schizophyllum amplum</name>
    <dbReference type="NCBI Taxonomy" id="97359"/>
    <lineage>
        <taxon>Eukaryota</taxon>
        <taxon>Fungi</taxon>
        <taxon>Dikarya</taxon>
        <taxon>Basidiomycota</taxon>
        <taxon>Agaricomycotina</taxon>
        <taxon>Agaricomycetes</taxon>
        <taxon>Agaricomycetidae</taxon>
        <taxon>Agaricales</taxon>
        <taxon>Schizophyllaceae</taxon>
        <taxon>Schizophyllum</taxon>
    </lineage>
</organism>
<evidence type="ECO:0000313" key="1">
    <source>
        <dbReference type="EMBL" id="TRM63788.1"/>
    </source>
</evidence>
<proteinExistence type="predicted"/>
<evidence type="ECO:0000313" key="2">
    <source>
        <dbReference type="Proteomes" id="UP000320762"/>
    </source>
</evidence>
<dbReference type="AlphaFoldDB" id="A0A550CG58"/>
<comment type="caution">
    <text evidence="1">The sequence shown here is derived from an EMBL/GenBank/DDBJ whole genome shotgun (WGS) entry which is preliminary data.</text>
</comment>
<dbReference type="EMBL" id="VDMD01000008">
    <property type="protein sequence ID" value="TRM63788.1"/>
    <property type="molecule type" value="Genomic_DNA"/>
</dbReference>
<gene>
    <name evidence="1" type="ORF">BD626DRAFT_492704</name>
</gene>
<keyword evidence="2" id="KW-1185">Reference proteome</keyword>
<dbReference type="Proteomes" id="UP000320762">
    <property type="component" value="Unassembled WGS sequence"/>
</dbReference>